<dbReference type="GO" id="GO:0016787">
    <property type="term" value="F:hydrolase activity"/>
    <property type="evidence" value="ECO:0007669"/>
    <property type="project" value="UniProtKB-KW"/>
</dbReference>
<reference evidence="1 2" key="1">
    <citation type="journal article" date="2017" name="Nature">
        <title>The Apostasia genome and the evolution of orchids.</title>
        <authorList>
            <person name="Zhang G.Q."/>
            <person name="Liu K.W."/>
            <person name="Li Z."/>
            <person name="Lohaus R."/>
            <person name="Hsiao Y.Y."/>
            <person name="Niu S.C."/>
            <person name="Wang J.Y."/>
            <person name="Lin Y.C."/>
            <person name="Xu Q."/>
            <person name="Chen L.J."/>
            <person name="Yoshida K."/>
            <person name="Fujiwara S."/>
            <person name="Wang Z.W."/>
            <person name="Zhang Y.Q."/>
            <person name="Mitsuda N."/>
            <person name="Wang M."/>
            <person name="Liu G.H."/>
            <person name="Pecoraro L."/>
            <person name="Huang H.X."/>
            <person name="Xiao X.J."/>
            <person name="Lin M."/>
            <person name="Wu X.Y."/>
            <person name="Wu W.L."/>
            <person name="Chen Y.Y."/>
            <person name="Chang S.B."/>
            <person name="Sakamoto S."/>
            <person name="Ohme-Takagi M."/>
            <person name="Yagi M."/>
            <person name="Zeng S.J."/>
            <person name="Shen C.Y."/>
            <person name="Yeh C.M."/>
            <person name="Luo Y.B."/>
            <person name="Tsai W.C."/>
            <person name="Van de Peer Y."/>
            <person name="Liu Z.J."/>
        </authorList>
    </citation>
    <scope>NUCLEOTIDE SEQUENCE [LARGE SCALE GENOMIC DNA]</scope>
    <source>
        <strain evidence="2">cv. Shenzhen</strain>
        <tissue evidence="1">Stem</tissue>
    </source>
</reference>
<protein>
    <submittedName>
        <fullName evidence="1">Retrovirus-related Pol polyprotein from transposon TNT 1-94</fullName>
        <ecNumber evidence="1">3.1.13.-</ecNumber>
    </submittedName>
</protein>
<evidence type="ECO:0000313" key="2">
    <source>
        <dbReference type="Proteomes" id="UP000236161"/>
    </source>
</evidence>
<keyword evidence="2" id="KW-1185">Reference proteome</keyword>
<sequence length="198" mass="23206">MPITKFEEEKFNGKKDFGIWQRRVKAILVQNDLYHALLGREKARKITNEECEELYLKASSTIQLCLADEVLYNIFDVETSVDLWRKLEKFYMSKSLTNKLYMKRQLYSLRMSEEADLLEHMNIFSKIISQFHSIDVKLEEEDKTLLLLSLLPKSYDHLVTTILYDKDTLKVEKVNATLLSNEVQNKQSPSESLTVKTS</sequence>
<dbReference type="STRING" id="1088818.A0A2I0AR72"/>
<dbReference type="EC" id="3.1.13.-" evidence="1"/>
<keyword evidence="1" id="KW-0378">Hydrolase</keyword>
<dbReference type="OrthoDB" id="786521at2759"/>
<dbReference type="PANTHER" id="PTHR47481:SF22">
    <property type="entry name" value="RETROTRANSPOSON GAG DOMAIN-CONTAINING PROTEIN"/>
    <property type="match status" value="1"/>
</dbReference>
<accession>A0A2I0AR72</accession>
<dbReference type="EMBL" id="KZ451957">
    <property type="protein sequence ID" value="PKA58053.1"/>
    <property type="molecule type" value="Genomic_DNA"/>
</dbReference>
<name>A0A2I0AR72_9ASPA</name>
<organism evidence="1 2">
    <name type="scientific">Apostasia shenzhenica</name>
    <dbReference type="NCBI Taxonomy" id="1088818"/>
    <lineage>
        <taxon>Eukaryota</taxon>
        <taxon>Viridiplantae</taxon>
        <taxon>Streptophyta</taxon>
        <taxon>Embryophyta</taxon>
        <taxon>Tracheophyta</taxon>
        <taxon>Spermatophyta</taxon>
        <taxon>Magnoliopsida</taxon>
        <taxon>Liliopsida</taxon>
        <taxon>Asparagales</taxon>
        <taxon>Orchidaceae</taxon>
        <taxon>Apostasioideae</taxon>
        <taxon>Apostasia</taxon>
    </lineage>
</organism>
<evidence type="ECO:0000313" key="1">
    <source>
        <dbReference type="EMBL" id="PKA58053.1"/>
    </source>
</evidence>
<dbReference type="Proteomes" id="UP000236161">
    <property type="component" value="Unassembled WGS sequence"/>
</dbReference>
<gene>
    <name evidence="1" type="ORF">AXF42_Ash019279</name>
</gene>
<dbReference type="Pfam" id="PF14223">
    <property type="entry name" value="Retrotran_gag_2"/>
    <property type="match status" value="1"/>
</dbReference>
<proteinExistence type="predicted"/>
<dbReference type="PANTHER" id="PTHR47481">
    <property type="match status" value="1"/>
</dbReference>
<dbReference type="AlphaFoldDB" id="A0A2I0AR72"/>